<keyword evidence="9 12" id="KW-1133">Transmembrane helix</keyword>
<comment type="similarity">
    <text evidence="2">Belongs to the ABC transporter superfamily.</text>
</comment>
<evidence type="ECO:0000256" key="8">
    <source>
        <dbReference type="ARBA" id="ARBA00022967"/>
    </source>
</evidence>
<feature type="region of interest" description="Disordered" evidence="11">
    <location>
        <begin position="313"/>
        <end position="344"/>
    </location>
</feature>
<evidence type="ECO:0000256" key="4">
    <source>
        <dbReference type="ARBA" id="ARBA00022475"/>
    </source>
</evidence>
<dbReference type="CDD" id="cd03225">
    <property type="entry name" value="ABC_cobalt_CbiO_domain1"/>
    <property type="match status" value="1"/>
</dbReference>
<accession>A0A4V2J3H4</accession>
<evidence type="ECO:0000256" key="3">
    <source>
        <dbReference type="ARBA" id="ARBA00022448"/>
    </source>
</evidence>
<dbReference type="InterPro" id="IPR015856">
    <property type="entry name" value="ABC_transpr_CbiO/EcfA_su"/>
</dbReference>
<dbReference type="PROSITE" id="PS50893">
    <property type="entry name" value="ABC_TRANSPORTER_2"/>
    <property type="match status" value="1"/>
</dbReference>
<keyword evidence="4" id="KW-1003">Cell membrane</keyword>
<dbReference type="GO" id="GO:0042626">
    <property type="term" value="F:ATPase-coupled transmembrane transporter activity"/>
    <property type="evidence" value="ECO:0007669"/>
    <property type="project" value="TreeGrafter"/>
</dbReference>
<organism evidence="14 15">
    <name type="scientific">Paenibacillus thalictri</name>
    <dbReference type="NCBI Taxonomy" id="2527873"/>
    <lineage>
        <taxon>Bacteria</taxon>
        <taxon>Bacillati</taxon>
        <taxon>Bacillota</taxon>
        <taxon>Bacilli</taxon>
        <taxon>Bacillales</taxon>
        <taxon>Paenibacillaceae</taxon>
        <taxon>Paenibacillus</taxon>
    </lineage>
</organism>
<sequence length="599" mass="64844">MTKDIIVSGLSVNMGSKPVLSSVEHRFAAGEITLVLGRNGSGKSTLLEALSGLRKPAAGQVLYGTEPLWPGRKPDVRVLLQSGTAFQFPEEQFFAATVREEFQYTLRPYRFRADEIEPKAVQALETAGGHADWLIRDPYQFSGGQKRRIASALLAAANPDWLLLDEPTAGLDAEGVKLLCAMLSAQKQRGKGVVVVTHDPELLLSVADRIALIANRTIAWSGTLGDWYAHPEPTCAAGLEMPESCRTARLLQSKGWALAEAETDPRQVALALLAQSPTLAPGGVAVVSGAESPEPGHNRVSLAAVQPEVAELAGKRVSESPEPRPSPAPLAMAQSEPTANSAGPTAKAAPFAQWLSYRDPRALWVSYALISAGLLLQNHWLGWLLGAALTALLLIVSRTALAVWLQPLKGFAFMIALAFVVSGFAYDQGRLGFNWNQAATTFFQLSLLVMAMLLGLALLRLGSPLKLQRALEQMLQPLKRIGFPVEAFALTAALIVRFIPLLHNEWRRFAKLAAVRAKLPVREGTVPLRLLRATAVPFLLSLLRIGERMTAALEAKGVARQETSRTLSFRLKFTISDGYAIAAALILFVILLFMSRIPI</sequence>
<keyword evidence="10 12" id="KW-0472">Membrane</keyword>
<feature type="transmembrane region" description="Helical" evidence="12">
    <location>
        <begin position="578"/>
        <end position="597"/>
    </location>
</feature>
<dbReference type="GO" id="GO:0043190">
    <property type="term" value="C:ATP-binding cassette (ABC) transporter complex"/>
    <property type="evidence" value="ECO:0007669"/>
    <property type="project" value="TreeGrafter"/>
</dbReference>
<comment type="subcellular location">
    <subcellularLocation>
        <location evidence="1">Membrane</location>
        <topology evidence="1">Multi-pass membrane protein</topology>
    </subcellularLocation>
</comment>
<evidence type="ECO:0000313" key="15">
    <source>
        <dbReference type="Proteomes" id="UP000293142"/>
    </source>
</evidence>
<keyword evidence="3" id="KW-0813">Transport</keyword>
<dbReference type="AlphaFoldDB" id="A0A4V2J3H4"/>
<reference evidence="14 15" key="1">
    <citation type="submission" date="2019-02" db="EMBL/GenBank/DDBJ databases">
        <title>Paenibacillus sp. nov., isolated from surface-sterilized tissue of Thalictrum simplex L.</title>
        <authorList>
            <person name="Tuo L."/>
        </authorList>
    </citation>
    <scope>NUCLEOTIDE SEQUENCE [LARGE SCALE GENOMIC DNA]</scope>
    <source>
        <strain evidence="14 15">N2SHLJ1</strain>
    </source>
</reference>
<dbReference type="InterPro" id="IPR003593">
    <property type="entry name" value="AAA+_ATPase"/>
</dbReference>
<dbReference type="Pfam" id="PF00005">
    <property type="entry name" value="ABC_tran"/>
    <property type="match status" value="1"/>
</dbReference>
<dbReference type="SMART" id="SM00382">
    <property type="entry name" value="AAA"/>
    <property type="match status" value="1"/>
</dbReference>
<dbReference type="RefSeq" id="WP_131017040.1">
    <property type="nucleotide sequence ID" value="NZ_SIRE01000024.1"/>
</dbReference>
<feature type="transmembrane region" description="Helical" evidence="12">
    <location>
        <begin position="481"/>
        <end position="499"/>
    </location>
</feature>
<dbReference type="Proteomes" id="UP000293142">
    <property type="component" value="Unassembled WGS sequence"/>
</dbReference>
<evidence type="ECO:0000313" key="14">
    <source>
        <dbReference type="EMBL" id="TBL72471.1"/>
    </source>
</evidence>
<comment type="caution">
    <text evidence="14">The sequence shown here is derived from an EMBL/GenBank/DDBJ whole genome shotgun (WGS) entry which is preliminary data.</text>
</comment>
<evidence type="ECO:0000256" key="9">
    <source>
        <dbReference type="ARBA" id="ARBA00022989"/>
    </source>
</evidence>
<dbReference type="InterPro" id="IPR027417">
    <property type="entry name" value="P-loop_NTPase"/>
</dbReference>
<keyword evidence="15" id="KW-1185">Reference proteome</keyword>
<evidence type="ECO:0000256" key="2">
    <source>
        <dbReference type="ARBA" id="ARBA00005417"/>
    </source>
</evidence>
<feature type="transmembrane region" description="Helical" evidence="12">
    <location>
        <begin position="438"/>
        <end position="461"/>
    </location>
</feature>
<evidence type="ECO:0000256" key="11">
    <source>
        <dbReference type="SAM" id="MobiDB-lite"/>
    </source>
</evidence>
<keyword evidence="6" id="KW-0547">Nucleotide-binding</keyword>
<evidence type="ECO:0000256" key="1">
    <source>
        <dbReference type="ARBA" id="ARBA00004141"/>
    </source>
</evidence>
<dbReference type="InterPro" id="IPR003439">
    <property type="entry name" value="ABC_transporter-like_ATP-bd"/>
</dbReference>
<dbReference type="PANTHER" id="PTHR43553">
    <property type="entry name" value="HEAVY METAL TRANSPORTER"/>
    <property type="match status" value="1"/>
</dbReference>
<evidence type="ECO:0000256" key="6">
    <source>
        <dbReference type="ARBA" id="ARBA00022741"/>
    </source>
</evidence>
<evidence type="ECO:0000256" key="7">
    <source>
        <dbReference type="ARBA" id="ARBA00022840"/>
    </source>
</evidence>
<gene>
    <name evidence="14" type="ORF">EYB31_29270</name>
</gene>
<feature type="domain" description="ABC transporter" evidence="13">
    <location>
        <begin position="5"/>
        <end position="240"/>
    </location>
</feature>
<dbReference type="CDD" id="cd16914">
    <property type="entry name" value="EcfT"/>
    <property type="match status" value="1"/>
</dbReference>
<feature type="transmembrane region" description="Helical" evidence="12">
    <location>
        <begin position="380"/>
        <end position="401"/>
    </location>
</feature>
<evidence type="ECO:0000256" key="12">
    <source>
        <dbReference type="SAM" id="Phobius"/>
    </source>
</evidence>
<keyword evidence="5 12" id="KW-0812">Transmembrane</keyword>
<feature type="transmembrane region" description="Helical" evidence="12">
    <location>
        <begin position="408"/>
        <end position="426"/>
    </location>
</feature>
<name>A0A4V2J3H4_9BACL</name>
<dbReference type="InterPro" id="IPR050095">
    <property type="entry name" value="ECF_ABC_transporter_ATP-bd"/>
</dbReference>
<evidence type="ECO:0000256" key="10">
    <source>
        <dbReference type="ARBA" id="ARBA00023136"/>
    </source>
</evidence>
<dbReference type="GO" id="GO:0005524">
    <property type="term" value="F:ATP binding"/>
    <property type="evidence" value="ECO:0007669"/>
    <property type="project" value="UniProtKB-KW"/>
</dbReference>
<evidence type="ECO:0000256" key="5">
    <source>
        <dbReference type="ARBA" id="ARBA00022692"/>
    </source>
</evidence>
<evidence type="ECO:0000259" key="13">
    <source>
        <dbReference type="PROSITE" id="PS50893"/>
    </source>
</evidence>
<feature type="compositionally biased region" description="Basic and acidic residues" evidence="11">
    <location>
        <begin position="313"/>
        <end position="322"/>
    </location>
</feature>
<dbReference type="Gene3D" id="3.40.50.300">
    <property type="entry name" value="P-loop containing nucleotide triphosphate hydrolases"/>
    <property type="match status" value="1"/>
</dbReference>
<dbReference type="InterPro" id="IPR003339">
    <property type="entry name" value="ABC/ECF_trnsptr_transmembrane"/>
</dbReference>
<dbReference type="EMBL" id="SIRE01000024">
    <property type="protein sequence ID" value="TBL72471.1"/>
    <property type="molecule type" value="Genomic_DNA"/>
</dbReference>
<dbReference type="Pfam" id="PF02361">
    <property type="entry name" value="CbiQ"/>
    <property type="match status" value="1"/>
</dbReference>
<keyword evidence="7 14" id="KW-0067">ATP-binding</keyword>
<dbReference type="GO" id="GO:0016887">
    <property type="term" value="F:ATP hydrolysis activity"/>
    <property type="evidence" value="ECO:0007669"/>
    <property type="project" value="InterPro"/>
</dbReference>
<protein>
    <submittedName>
        <fullName evidence="14">ATP-binding cassette domain-containing protein</fullName>
    </submittedName>
</protein>
<proteinExistence type="inferred from homology"/>
<keyword evidence="8" id="KW-1278">Translocase</keyword>
<dbReference type="OrthoDB" id="2035889at2"/>
<dbReference type="SUPFAM" id="SSF52540">
    <property type="entry name" value="P-loop containing nucleoside triphosphate hydrolases"/>
    <property type="match status" value="1"/>
</dbReference>